<dbReference type="Gene3D" id="3.30.300.30">
    <property type="match status" value="1"/>
</dbReference>
<organism evidence="4 5">
    <name type="scientific">Thalassospira xiamenensis M-5 = DSM 17429</name>
    <dbReference type="NCBI Taxonomy" id="1123366"/>
    <lineage>
        <taxon>Bacteria</taxon>
        <taxon>Pseudomonadati</taxon>
        <taxon>Pseudomonadota</taxon>
        <taxon>Alphaproteobacteria</taxon>
        <taxon>Rhodospirillales</taxon>
        <taxon>Thalassospiraceae</taxon>
        <taxon>Thalassospira</taxon>
    </lineage>
</organism>
<proteinExistence type="predicted"/>
<dbReference type="Gene3D" id="3.40.50.12780">
    <property type="entry name" value="N-terminal domain of ligase-like"/>
    <property type="match status" value="1"/>
</dbReference>
<accession>A0AB72UEM3</accession>
<dbReference type="GO" id="GO:0043041">
    <property type="term" value="P:amino acid activation for nonribosomal peptide biosynthetic process"/>
    <property type="evidence" value="ECO:0007669"/>
    <property type="project" value="TreeGrafter"/>
</dbReference>
<dbReference type="Gene3D" id="3.40.50.1820">
    <property type="entry name" value="alpha/beta hydrolase"/>
    <property type="match status" value="1"/>
</dbReference>
<dbReference type="RefSeq" id="WP_007092384.1">
    <property type="nucleotide sequence ID" value="NZ_FTON01000015.1"/>
</dbReference>
<sequence>MTGYPHEVIDRFCQSDQDRTVILATNDDWSRKRLKQTSDAIAHALVARGVGVGDVVVVVLPKSAMAIAAILGVWKSGGAFVPVDPQHPETRNRHVLSDCGARFAVTSRDGLASLGNHDLEAVLVEDVGTEEVRFEATTPSADQLAYVIYTSGSTGKPKGVMVDHGPLVDHLNATGPLYLMDETSRELPFLPFSSDGGHERWIVPLMAGGSILLPDQLLWTPEDTVGAIRNHGVTHASFPTSYVHELAGWLREKEQTLDLTLCSFGGEAMPKETFNRIARAINSRYLINGYGPTETVMTPMLWRVNQDQLCETVTAPIGRPVGDRWAYILDGDGNPVADGEIGEIHLGGYCVARGYNNLPEKTDSLFVYDKFALADDARMYRTGDLGRFLPDGMIQFAGRVDDQVKIRGHRIEPAEIETVLRGFDDVANCVVIAADVASRLELIAYVVPRSGASVDTRSVRARLQQLLPSSMVPGYIIEMTMLPLNANHKVDKAQLPLPRREGTITLPANDDEIAVLATWKSALGLDDIGVSDNFFEIGGNSITALRVLGKIREQFPDRNAEITDLFNFPTVRTFLTALFEPECKPGADIVHLQKGRPEQPVLYCFPGLLVSTREYMKLVKSLGADQSAVGFMCHSLSDSQELDVSVSDISARYAEIVHREAKGRSCAFLGWSWGGLLAYEAARMLGRDIDLRLIGMVDVCDMDDDFDLNARPKFQPGEREEIESNIRRWLQQTAMREEWERLLALMDDLAYAQFVHFVGKSEFGLPIDGPGIGTREHTFWVLIDNALVFRRHELLPYDAPIASWLAGDTVSRKLDLIDWQALSHRAEQPEHIPGTDHLTIIGDPAFHRLFGRRLQRAFEQTVSSEFSGN</sequence>
<dbReference type="PRINTS" id="PR00154">
    <property type="entry name" value="AMPBINDING"/>
</dbReference>
<protein>
    <submittedName>
        <fullName evidence="4">Vicibactin biosynthesis non-ribosomal peptide synthase</fullName>
    </submittedName>
</protein>
<dbReference type="EMBL" id="CP004388">
    <property type="protein sequence ID" value="AJD52730.1"/>
    <property type="molecule type" value="Genomic_DNA"/>
</dbReference>
<dbReference type="GO" id="GO:0044550">
    <property type="term" value="P:secondary metabolite biosynthetic process"/>
    <property type="evidence" value="ECO:0007669"/>
    <property type="project" value="TreeGrafter"/>
</dbReference>
<dbReference type="PROSITE" id="PS00012">
    <property type="entry name" value="PHOSPHOPANTETHEINE"/>
    <property type="match status" value="1"/>
</dbReference>
<dbReference type="Gene3D" id="1.10.1200.10">
    <property type="entry name" value="ACP-like"/>
    <property type="match status" value="1"/>
</dbReference>
<dbReference type="Proteomes" id="UP000007127">
    <property type="component" value="Chromosome"/>
</dbReference>
<dbReference type="Pfam" id="PF00975">
    <property type="entry name" value="Thioesterase"/>
    <property type="match status" value="1"/>
</dbReference>
<dbReference type="InterPro" id="IPR029058">
    <property type="entry name" value="AB_hydrolase_fold"/>
</dbReference>
<dbReference type="GO" id="GO:0005737">
    <property type="term" value="C:cytoplasm"/>
    <property type="evidence" value="ECO:0007669"/>
    <property type="project" value="TreeGrafter"/>
</dbReference>
<dbReference type="InterPro" id="IPR036736">
    <property type="entry name" value="ACP-like_sf"/>
</dbReference>
<dbReference type="AlphaFoldDB" id="A0AB72UEM3"/>
<evidence type="ECO:0000256" key="2">
    <source>
        <dbReference type="ARBA" id="ARBA00022553"/>
    </source>
</evidence>
<feature type="domain" description="Carrier" evidence="3">
    <location>
        <begin position="506"/>
        <end position="582"/>
    </location>
</feature>
<evidence type="ECO:0000256" key="1">
    <source>
        <dbReference type="ARBA" id="ARBA00022450"/>
    </source>
</evidence>
<evidence type="ECO:0000313" key="4">
    <source>
        <dbReference type="EMBL" id="AJD52730.1"/>
    </source>
</evidence>
<dbReference type="SUPFAM" id="SSF53474">
    <property type="entry name" value="alpha/beta-Hydrolases"/>
    <property type="match status" value="1"/>
</dbReference>
<dbReference type="Pfam" id="PF00550">
    <property type="entry name" value="PP-binding"/>
    <property type="match status" value="1"/>
</dbReference>
<dbReference type="Pfam" id="PF00501">
    <property type="entry name" value="AMP-binding"/>
    <property type="match status" value="1"/>
</dbReference>
<dbReference type="InterPro" id="IPR020845">
    <property type="entry name" value="AMP-binding_CS"/>
</dbReference>
<dbReference type="SUPFAM" id="SSF56801">
    <property type="entry name" value="Acetyl-CoA synthetase-like"/>
    <property type="match status" value="1"/>
</dbReference>
<dbReference type="InterPro" id="IPR001031">
    <property type="entry name" value="Thioesterase"/>
</dbReference>
<dbReference type="InterPro" id="IPR006162">
    <property type="entry name" value="Ppantetheine_attach_site"/>
</dbReference>
<dbReference type="KEGG" id="txi:TH3_13070"/>
<dbReference type="InterPro" id="IPR000873">
    <property type="entry name" value="AMP-dep_synth/lig_dom"/>
</dbReference>
<dbReference type="InterPro" id="IPR025110">
    <property type="entry name" value="AMP-bd_C"/>
</dbReference>
<dbReference type="InterPro" id="IPR009081">
    <property type="entry name" value="PP-bd_ACP"/>
</dbReference>
<dbReference type="InterPro" id="IPR042099">
    <property type="entry name" value="ANL_N_sf"/>
</dbReference>
<dbReference type="CDD" id="cd05930">
    <property type="entry name" value="A_NRPS"/>
    <property type="match status" value="1"/>
</dbReference>
<dbReference type="NCBIfam" id="TIGR01733">
    <property type="entry name" value="AA-adenyl-dom"/>
    <property type="match status" value="1"/>
</dbReference>
<dbReference type="GO" id="GO:0031177">
    <property type="term" value="F:phosphopantetheine binding"/>
    <property type="evidence" value="ECO:0007669"/>
    <property type="project" value="TreeGrafter"/>
</dbReference>
<dbReference type="InterPro" id="IPR045851">
    <property type="entry name" value="AMP-bd_C_sf"/>
</dbReference>
<dbReference type="PANTHER" id="PTHR45527:SF1">
    <property type="entry name" value="FATTY ACID SYNTHASE"/>
    <property type="match status" value="1"/>
</dbReference>
<keyword evidence="2" id="KW-0597">Phosphoprotein</keyword>
<dbReference type="PANTHER" id="PTHR45527">
    <property type="entry name" value="NONRIBOSOMAL PEPTIDE SYNTHETASE"/>
    <property type="match status" value="1"/>
</dbReference>
<dbReference type="PROSITE" id="PS50075">
    <property type="entry name" value="CARRIER"/>
    <property type="match status" value="1"/>
</dbReference>
<gene>
    <name evidence="4" type="ORF">TH3_13070</name>
</gene>
<keyword evidence="1" id="KW-0596">Phosphopantetheine</keyword>
<dbReference type="InterPro" id="IPR010071">
    <property type="entry name" value="AA_adenyl_dom"/>
</dbReference>
<dbReference type="FunFam" id="3.40.50.980:FF:000001">
    <property type="entry name" value="Non-ribosomal peptide synthetase"/>
    <property type="match status" value="1"/>
</dbReference>
<name>A0AB72UEM3_9PROT</name>
<dbReference type="PROSITE" id="PS00455">
    <property type="entry name" value="AMP_BINDING"/>
    <property type="match status" value="1"/>
</dbReference>
<evidence type="ECO:0000313" key="5">
    <source>
        <dbReference type="Proteomes" id="UP000007127"/>
    </source>
</evidence>
<reference evidence="4 5" key="1">
    <citation type="journal article" date="2012" name="J. Bacteriol.">
        <title>Genome sequence of Thalassospira xiamenensis type strain M-5.</title>
        <authorList>
            <person name="Lai Q."/>
            <person name="Shao Z."/>
        </authorList>
    </citation>
    <scope>NUCLEOTIDE SEQUENCE [LARGE SCALE GENOMIC DNA]</scope>
    <source>
        <strain evidence="4 5">M-5</strain>
    </source>
</reference>
<evidence type="ECO:0000259" key="3">
    <source>
        <dbReference type="PROSITE" id="PS50075"/>
    </source>
</evidence>
<dbReference type="SUPFAM" id="SSF47336">
    <property type="entry name" value="ACP-like"/>
    <property type="match status" value="1"/>
</dbReference>
<dbReference type="Pfam" id="PF13193">
    <property type="entry name" value="AMP-binding_C"/>
    <property type="match status" value="1"/>
</dbReference>
<dbReference type="InterPro" id="IPR020459">
    <property type="entry name" value="AMP-binding"/>
</dbReference>